<keyword evidence="2" id="KW-1185">Reference proteome</keyword>
<protein>
    <submittedName>
        <fullName evidence="1">Phage tail protein</fullName>
    </submittedName>
</protein>
<dbReference type="Proteomes" id="UP001377168">
    <property type="component" value="Unassembled WGS sequence"/>
</dbReference>
<accession>A0ACC6PL84</accession>
<evidence type="ECO:0000313" key="2">
    <source>
        <dbReference type="Proteomes" id="UP001377168"/>
    </source>
</evidence>
<evidence type="ECO:0000313" key="1">
    <source>
        <dbReference type="EMBL" id="MEJ8632141.1"/>
    </source>
</evidence>
<gene>
    <name evidence="1" type="ORF">WKI67_01425</name>
</gene>
<comment type="caution">
    <text evidence="1">The sequence shown here is derived from an EMBL/GenBank/DDBJ whole genome shotgun (WGS) entry which is preliminary data.</text>
</comment>
<name>A0ACC6PL84_9ACTN</name>
<reference evidence="1" key="1">
    <citation type="submission" date="2024-03" db="EMBL/GenBank/DDBJ databases">
        <title>Novel Streptomyces species of biotechnological and ecological value are a feature of Machair soil.</title>
        <authorList>
            <person name="Prole J.R."/>
            <person name="Goodfellow M."/>
            <person name="Allenby N."/>
            <person name="Ward A.C."/>
        </authorList>
    </citation>
    <scope>NUCLEOTIDE SEQUENCE</scope>
    <source>
        <strain evidence="1">MS2.AVA.5</strain>
    </source>
</reference>
<proteinExistence type="predicted"/>
<dbReference type="EMBL" id="JBBKAJ010000005">
    <property type="protein sequence ID" value="MEJ8632141.1"/>
    <property type="molecule type" value="Genomic_DNA"/>
</dbReference>
<sequence>MSADAQALSAHHFSLKIDGRSLGLFTQCTGLALAVEVDVVTDGGFNDAPVYLPTRITYPPLVVSRPVSRESPKWCRWVQETVRQRRPLTGEITCMGVGNERVATWELLDVMPVAWRGPALDARGGGVAMEEIEFVHGGFLPQAGSPGRPASA</sequence>
<organism evidence="1 2">
    <name type="scientific">Streptomyces achmelvichensis</name>
    <dbReference type="NCBI Taxonomy" id="3134111"/>
    <lineage>
        <taxon>Bacteria</taxon>
        <taxon>Bacillati</taxon>
        <taxon>Actinomycetota</taxon>
        <taxon>Actinomycetes</taxon>
        <taxon>Kitasatosporales</taxon>
        <taxon>Streptomycetaceae</taxon>
        <taxon>Streptomyces</taxon>
    </lineage>
</organism>